<protein>
    <recommendedName>
        <fullName evidence="3">LPS-assembly lipoprotein</fullName>
    </recommendedName>
</protein>
<evidence type="ECO:0008006" key="3">
    <source>
        <dbReference type="Google" id="ProtNLM"/>
    </source>
</evidence>
<reference evidence="1 2" key="1">
    <citation type="journal article" date="2018" name="Arch. Microbiol.">
        <title>New insights into the metabolic potential of the phototrophic purple bacterium Rhodopila globiformis DSM 161(T) from its draft genome sequence and evidence for a vanadium-dependent nitrogenase.</title>
        <authorList>
            <person name="Imhoff J.F."/>
            <person name="Rahn T."/>
            <person name="Kunzel S."/>
            <person name="Neulinger S.C."/>
        </authorList>
    </citation>
    <scope>NUCLEOTIDE SEQUENCE [LARGE SCALE GENOMIC DNA]</scope>
    <source>
        <strain evidence="1 2">DSM 161</strain>
    </source>
</reference>
<proteinExistence type="predicted"/>
<gene>
    <name evidence="1" type="ORF">CCS01_23700</name>
</gene>
<organism evidence="1 2">
    <name type="scientific">Rhodopila globiformis</name>
    <name type="common">Rhodopseudomonas globiformis</name>
    <dbReference type="NCBI Taxonomy" id="1071"/>
    <lineage>
        <taxon>Bacteria</taxon>
        <taxon>Pseudomonadati</taxon>
        <taxon>Pseudomonadota</taxon>
        <taxon>Alphaproteobacteria</taxon>
        <taxon>Acetobacterales</taxon>
        <taxon>Acetobacteraceae</taxon>
        <taxon>Rhodopila</taxon>
    </lineage>
</organism>
<accession>A0A2S6N261</accession>
<comment type="caution">
    <text evidence="1">The sequence shown here is derived from an EMBL/GenBank/DDBJ whole genome shotgun (WGS) entry which is preliminary data.</text>
</comment>
<dbReference type="Gene3D" id="3.30.160.150">
    <property type="entry name" value="Lipoprotein like domain"/>
    <property type="match status" value="1"/>
</dbReference>
<evidence type="ECO:0000313" key="2">
    <source>
        <dbReference type="Proteomes" id="UP000239724"/>
    </source>
</evidence>
<keyword evidence="2" id="KW-1185">Reference proteome</keyword>
<dbReference type="Proteomes" id="UP000239724">
    <property type="component" value="Unassembled WGS sequence"/>
</dbReference>
<dbReference type="Pfam" id="PF04390">
    <property type="entry name" value="LptE"/>
    <property type="match status" value="1"/>
</dbReference>
<dbReference type="GO" id="GO:0019867">
    <property type="term" value="C:outer membrane"/>
    <property type="evidence" value="ECO:0007669"/>
    <property type="project" value="InterPro"/>
</dbReference>
<dbReference type="EMBL" id="NHRY01000239">
    <property type="protein sequence ID" value="PPQ28703.1"/>
    <property type="molecule type" value="Genomic_DNA"/>
</dbReference>
<sequence length="181" mass="19363">MVTAMPGRRWFCLGAVAALGGCGFQPVYMPTASGKTGAAARGLQTVFVSNIPERPGQELRQALQERFGSDSGIPPRYDLRVSFGIGGEGIGILSDTIATRVRLTGNATWTLFAHDAARTRLASGSARSIDGFNIIDAQYFAADLETESVQKRIAENIADQIAMQLGIWFRRQAAQQAAKAG</sequence>
<evidence type="ECO:0000313" key="1">
    <source>
        <dbReference type="EMBL" id="PPQ28703.1"/>
    </source>
</evidence>
<dbReference type="AlphaFoldDB" id="A0A2S6N261"/>
<dbReference type="InterPro" id="IPR007485">
    <property type="entry name" value="LPS_assembly_LptE"/>
</dbReference>
<dbReference type="GO" id="GO:0043165">
    <property type="term" value="P:Gram-negative-bacterium-type cell outer membrane assembly"/>
    <property type="evidence" value="ECO:0007669"/>
    <property type="project" value="InterPro"/>
</dbReference>
<name>A0A2S6N261_RHOGL</name>